<comment type="caution">
    <text evidence="1">The sequence shown here is derived from an EMBL/GenBank/DDBJ whole genome shotgun (WGS) entry which is preliminary data.</text>
</comment>
<sequence length="131" mass="15103">MSHQINGVEPPIIGKKCQGFYLIQYQENNLITDPANTVFLKFDDVWFRLYFDGNTIFWRESIEPEEPCNADNSSCSVLVNLCGCLEIVDCELINIIYSSGDDFIEVKLQFNSGKVLLFKHFPFEDYTIIES</sequence>
<dbReference type="Proteomes" id="UP001199044">
    <property type="component" value="Unassembled WGS sequence"/>
</dbReference>
<keyword evidence="2" id="KW-1185">Reference proteome</keyword>
<organism evidence="1 2">
    <name type="scientific">Vibrio tritonius</name>
    <dbReference type="NCBI Taxonomy" id="1435069"/>
    <lineage>
        <taxon>Bacteria</taxon>
        <taxon>Pseudomonadati</taxon>
        <taxon>Pseudomonadota</taxon>
        <taxon>Gammaproteobacteria</taxon>
        <taxon>Vibrionales</taxon>
        <taxon>Vibrionaceae</taxon>
        <taxon>Vibrio</taxon>
    </lineage>
</organism>
<evidence type="ECO:0000313" key="1">
    <source>
        <dbReference type="EMBL" id="MCA2016441.1"/>
    </source>
</evidence>
<dbReference type="RefSeq" id="WP_225250476.1">
    <property type="nucleotide sequence ID" value="NZ_JAIWIU010000058.1"/>
</dbReference>
<evidence type="ECO:0000313" key="2">
    <source>
        <dbReference type="Proteomes" id="UP001199044"/>
    </source>
</evidence>
<reference evidence="2" key="1">
    <citation type="submission" date="2023-07" db="EMBL/GenBank/DDBJ databases">
        <title>Molecular identification of indigenous halophilic bacteria isolated from red sea cost, biodegradation of synthetic dyes and assessment of degraded metabolite toxicity.</title>
        <authorList>
            <person name="Chaieb K."/>
            <person name="Altayb H.N."/>
        </authorList>
    </citation>
    <scope>NUCLEOTIDE SEQUENCE [LARGE SCALE GENOMIC DNA]</scope>
    <source>
        <strain evidence="2">K20</strain>
    </source>
</reference>
<dbReference type="EMBL" id="JAIWIU010000058">
    <property type="protein sequence ID" value="MCA2016441.1"/>
    <property type="molecule type" value="Genomic_DNA"/>
</dbReference>
<gene>
    <name evidence="1" type="ORF">LDJ79_09985</name>
</gene>
<protein>
    <submittedName>
        <fullName evidence="1">Uncharacterized protein</fullName>
    </submittedName>
</protein>
<name>A0ABS7YLB1_9VIBR</name>
<accession>A0ABS7YLB1</accession>
<proteinExistence type="predicted"/>